<feature type="region of interest" description="Disordered" evidence="3">
    <location>
        <begin position="383"/>
        <end position="409"/>
    </location>
</feature>
<dbReference type="Proteomes" id="UP001349262">
    <property type="component" value="Unassembled WGS sequence"/>
</dbReference>
<dbReference type="CDD" id="cd01949">
    <property type="entry name" value="GGDEF"/>
    <property type="match status" value="1"/>
</dbReference>
<keyword evidence="4" id="KW-0812">Transmembrane</keyword>
<feature type="transmembrane region" description="Helical" evidence="4">
    <location>
        <begin position="90"/>
        <end position="108"/>
    </location>
</feature>
<feature type="transmembrane region" description="Helical" evidence="4">
    <location>
        <begin position="32"/>
        <end position="51"/>
    </location>
</feature>
<keyword evidence="4" id="KW-1133">Transmembrane helix</keyword>
<dbReference type="SMART" id="SM00267">
    <property type="entry name" value="GGDEF"/>
    <property type="match status" value="1"/>
</dbReference>
<accession>A0ABU7T9R6</accession>
<feature type="domain" description="GGDEF" evidence="5">
    <location>
        <begin position="248"/>
        <end position="380"/>
    </location>
</feature>
<dbReference type="Gene3D" id="3.30.70.270">
    <property type="match status" value="1"/>
</dbReference>
<evidence type="ECO:0000259" key="5">
    <source>
        <dbReference type="PROSITE" id="PS50887"/>
    </source>
</evidence>
<reference evidence="6 7" key="1">
    <citation type="journal article" date="2012" name="Genet. Mol. Biol.">
        <title>Analysis of 16S rRNA and mxaF genes revealing insights into Methylobacterium niche-specific plant association.</title>
        <authorList>
            <person name="Dourado M.N."/>
            <person name="Andreote F.D."/>
            <person name="Dini-Andreote F."/>
            <person name="Conti R."/>
            <person name="Araujo J.M."/>
            <person name="Araujo W.L."/>
        </authorList>
    </citation>
    <scope>NUCLEOTIDE SEQUENCE [LARGE SCALE GENOMIC DNA]</scope>
    <source>
        <strain evidence="6 7">SR1.6/4</strain>
    </source>
</reference>
<protein>
    <recommendedName>
        <fullName evidence="1">diguanylate cyclase</fullName>
        <ecNumber evidence="1">2.7.7.65</ecNumber>
    </recommendedName>
</protein>
<dbReference type="NCBIfam" id="TIGR00254">
    <property type="entry name" value="GGDEF"/>
    <property type="match status" value="1"/>
</dbReference>
<dbReference type="PANTHER" id="PTHR45138">
    <property type="entry name" value="REGULATORY COMPONENTS OF SENSORY TRANSDUCTION SYSTEM"/>
    <property type="match status" value="1"/>
</dbReference>
<dbReference type="InterPro" id="IPR000160">
    <property type="entry name" value="GGDEF_dom"/>
</dbReference>
<dbReference type="EMBL" id="MLBY01000004">
    <property type="protein sequence ID" value="MEE7457134.1"/>
    <property type="molecule type" value="Genomic_DNA"/>
</dbReference>
<evidence type="ECO:0000313" key="7">
    <source>
        <dbReference type="Proteomes" id="UP001349262"/>
    </source>
</evidence>
<feature type="compositionally biased region" description="Basic and acidic residues" evidence="3">
    <location>
        <begin position="383"/>
        <end position="393"/>
    </location>
</feature>
<dbReference type="SUPFAM" id="SSF55073">
    <property type="entry name" value="Nucleotide cyclase"/>
    <property type="match status" value="1"/>
</dbReference>
<comment type="caution">
    <text evidence="6">The sequence shown here is derived from an EMBL/GenBank/DDBJ whole genome shotgun (WGS) entry which is preliminary data.</text>
</comment>
<feature type="transmembrane region" description="Helical" evidence="4">
    <location>
        <begin position="57"/>
        <end position="78"/>
    </location>
</feature>
<evidence type="ECO:0000256" key="3">
    <source>
        <dbReference type="SAM" id="MobiDB-lite"/>
    </source>
</evidence>
<dbReference type="InterPro" id="IPR029787">
    <property type="entry name" value="Nucleotide_cyclase"/>
</dbReference>
<keyword evidence="4" id="KW-0472">Membrane</keyword>
<evidence type="ECO:0000256" key="4">
    <source>
        <dbReference type="SAM" id="Phobius"/>
    </source>
</evidence>
<dbReference type="InterPro" id="IPR050469">
    <property type="entry name" value="Diguanylate_Cyclase"/>
</dbReference>
<feature type="transmembrane region" description="Helical" evidence="4">
    <location>
        <begin position="184"/>
        <end position="208"/>
    </location>
</feature>
<gene>
    <name evidence="6" type="ORF">MRSR164_10195</name>
</gene>
<feature type="transmembrane region" description="Helical" evidence="4">
    <location>
        <begin position="114"/>
        <end position="134"/>
    </location>
</feature>
<dbReference type="InterPro" id="IPR043128">
    <property type="entry name" value="Rev_trsase/Diguanyl_cyclase"/>
</dbReference>
<dbReference type="PANTHER" id="PTHR45138:SF9">
    <property type="entry name" value="DIGUANYLATE CYCLASE DGCM-RELATED"/>
    <property type="match status" value="1"/>
</dbReference>
<dbReference type="Pfam" id="PF00990">
    <property type="entry name" value="GGDEF"/>
    <property type="match status" value="1"/>
</dbReference>
<dbReference type="EC" id="2.7.7.65" evidence="1"/>
<evidence type="ECO:0000313" key="6">
    <source>
        <dbReference type="EMBL" id="MEE7457134.1"/>
    </source>
</evidence>
<organism evidence="6 7">
    <name type="scientific">Methylobacterium radiotolerans</name>
    <dbReference type="NCBI Taxonomy" id="31998"/>
    <lineage>
        <taxon>Bacteria</taxon>
        <taxon>Pseudomonadati</taxon>
        <taxon>Pseudomonadota</taxon>
        <taxon>Alphaproteobacteria</taxon>
        <taxon>Hyphomicrobiales</taxon>
        <taxon>Methylobacteriaceae</taxon>
        <taxon>Methylobacterium</taxon>
    </lineage>
</organism>
<proteinExistence type="predicted"/>
<feature type="transmembrane region" description="Helical" evidence="4">
    <location>
        <begin position="6"/>
        <end position="25"/>
    </location>
</feature>
<keyword evidence="7" id="KW-1185">Reference proteome</keyword>
<evidence type="ECO:0000256" key="2">
    <source>
        <dbReference type="ARBA" id="ARBA00034247"/>
    </source>
</evidence>
<comment type="catalytic activity">
    <reaction evidence="2">
        <text>2 GTP = 3',3'-c-di-GMP + 2 diphosphate</text>
        <dbReference type="Rhea" id="RHEA:24898"/>
        <dbReference type="ChEBI" id="CHEBI:33019"/>
        <dbReference type="ChEBI" id="CHEBI:37565"/>
        <dbReference type="ChEBI" id="CHEBI:58805"/>
        <dbReference type="EC" id="2.7.7.65"/>
    </reaction>
</comment>
<evidence type="ECO:0000256" key="1">
    <source>
        <dbReference type="ARBA" id="ARBA00012528"/>
    </source>
</evidence>
<name>A0ABU7T9R6_9HYPH</name>
<sequence length="409" mass="42939">MDVVTMLLMSLAAAAAAAGFLAFEWRTLRNGALLLWCAGFATIVVGCGLSPLRSASFLLGVWFANGLLVVAHLAFLYGTARFTGRRTGPLWWGLLLPWAGLLLLPAGLDPTPAFAVTNSALVAVAALKAGHLLLSRSGAPFPERTAASDGLGAVFLVHGAFYGLKALLVPLPGAFVSLVGFKGIMIQISLFEGILVEMLLALLMATAVRRSREEAMTRLAERDPLTGAFNRRAFESRAAETLRANAGRPGALLLLDVDRFKTINDRLGHAAGDRILVALTRVLDALLPRGAILARLGGDEFVILIPEAEEAAIRACGAAIRTGLTLEGARDLPVAATVSLGAILFEGEPAGGLSALLAGADIALYAAKGEGRDRLHVRRLETPAEPAARRRQPDAVNAVRVPPGDGCRA</sequence>
<dbReference type="PROSITE" id="PS50887">
    <property type="entry name" value="GGDEF"/>
    <property type="match status" value="1"/>
</dbReference>